<dbReference type="AlphaFoldDB" id="D1PSR2"/>
<dbReference type="PROSITE" id="PS50943">
    <property type="entry name" value="HTH_CROC1"/>
    <property type="match status" value="1"/>
</dbReference>
<dbReference type="eggNOG" id="COG3655">
    <property type="taxonomic scope" value="Bacteria"/>
</dbReference>
<dbReference type="SUPFAM" id="SSF47413">
    <property type="entry name" value="lambda repressor-like DNA-binding domains"/>
    <property type="match status" value="1"/>
</dbReference>
<dbReference type="STRING" id="411471.SUBVAR_07446"/>
<reference evidence="2" key="1">
    <citation type="submission" date="2009-12" db="EMBL/GenBank/DDBJ databases">
        <authorList>
            <person name="Weinstock G."/>
            <person name="Sodergren E."/>
            <person name="Clifton S."/>
            <person name="Fulton L."/>
            <person name="Fulton B."/>
            <person name="Courtney L."/>
            <person name="Fronick C."/>
            <person name="Harrison M."/>
            <person name="Strong C."/>
            <person name="Farmer C."/>
            <person name="Delahaunty K."/>
            <person name="Markovic C."/>
            <person name="Hall O."/>
            <person name="Minx P."/>
            <person name="Tomlinson C."/>
            <person name="Mitreva M."/>
            <person name="Nelson J."/>
            <person name="Hou S."/>
            <person name="Wollam A."/>
            <person name="Pepin K.H."/>
            <person name="Johnson M."/>
            <person name="Bhonagiri V."/>
            <person name="Nash W.E."/>
            <person name="Warren W."/>
            <person name="Chinwalla A."/>
            <person name="Mardis E.R."/>
            <person name="Wilson R.K."/>
        </authorList>
    </citation>
    <scope>NUCLEOTIDE SEQUENCE [LARGE SCALE GENOMIC DNA]</scope>
    <source>
        <strain evidence="2">DSM 15176</strain>
    </source>
</reference>
<comment type="caution">
    <text evidence="2">The sequence shown here is derived from an EMBL/GenBank/DDBJ whole genome shotgun (WGS) entry which is preliminary data.</text>
</comment>
<feature type="domain" description="HTH cro/C1-type" evidence="1">
    <location>
        <begin position="12"/>
        <end position="67"/>
    </location>
</feature>
<dbReference type="HOGENOM" id="CLU_066192_31_3_9"/>
<dbReference type="InterPro" id="IPR010982">
    <property type="entry name" value="Lambda_DNA-bd_dom_sf"/>
</dbReference>
<keyword evidence="3" id="KW-1185">Reference proteome</keyword>
<dbReference type="GO" id="GO:0003677">
    <property type="term" value="F:DNA binding"/>
    <property type="evidence" value="ECO:0007669"/>
    <property type="project" value="UniProtKB-KW"/>
</dbReference>
<keyword evidence="2" id="KW-0238">DNA-binding</keyword>
<dbReference type="InterPro" id="IPR001387">
    <property type="entry name" value="Cro/C1-type_HTH"/>
</dbReference>
<dbReference type="EMBL" id="ACBY02000086">
    <property type="protein sequence ID" value="EFB74268.1"/>
    <property type="molecule type" value="Genomic_DNA"/>
</dbReference>
<dbReference type="Proteomes" id="UP000003438">
    <property type="component" value="Unassembled WGS sequence"/>
</dbReference>
<name>D1PSR2_9FIRM</name>
<dbReference type="SMART" id="SM00530">
    <property type="entry name" value="HTH_XRE"/>
    <property type="match status" value="1"/>
</dbReference>
<evidence type="ECO:0000259" key="1">
    <source>
        <dbReference type="PROSITE" id="PS50943"/>
    </source>
</evidence>
<dbReference type="CDD" id="cd00093">
    <property type="entry name" value="HTH_XRE"/>
    <property type="match status" value="1"/>
</dbReference>
<accession>D1PSR2</accession>
<evidence type="ECO:0000313" key="2">
    <source>
        <dbReference type="EMBL" id="EFB74268.1"/>
    </source>
</evidence>
<evidence type="ECO:0000313" key="3">
    <source>
        <dbReference type="Proteomes" id="UP000003438"/>
    </source>
</evidence>
<protein>
    <submittedName>
        <fullName evidence="2">DNA-binding helix-turn-helix protein</fullName>
    </submittedName>
</protein>
<proteinExistence type="predicted"/>
<gene>
    <name evidence="2" type="ORF">SUBVAR_07446</name>
</gene>
<organism evidence="2 3">
    <name type="scientific">Subdoligranulum variabile DSM 15176</name>
    <dbReference type="NCBI Taxonomy" id="411471"/>
    <lineage>
        <taxon>Bacteria</taxon>
        <taxon>Bacillati</taxon>
        <taxon>Bacillota</taxon>
        <taxon>Clostridia</taxon>
        <taxon>Eubacteriales</taxon>
        <taxon>Oscillospiraceae</taxon>
        <taxon>Subdoligranulum</taxon>
    </lineage>
</organism>
<dbReference type="Pfam" id="PF13443">
    <property type="entry name" value="HTH_26"/>
    <property type="match status" value="1"/>
</dbReference>
<sequence>MGRGDQMIKNHLSRLLGEKRWTQARLARETGIRPSTICAYYNEFAERINLEHLDRICEALGCRVEDVLEYVPSLQKKTGQDLILEDHGNRKDPKK</sequence>
<dbReference type="Gene3D" id="1.10.260.40">
    <property type="entry name" value="lambda repressor-like DNA-binding domains"/>
    <property type="match status" value="1"/>
</dbReference>